<dbReference type="Gene3D" id="3.20.20.80">
    <property type="entry name" value="Glycosidases"/>
    <property type="match status" value="1"/>
</dbReference>
<dbReference type="SUPFAM" id="SSF51445">
    <property type="entry name" value="(Trans)glycosidases"/>
    <property type="match status" value="1"/>
</dbReference>
<dbReference type="KEGG" id="dez:DKM44_13685"/>
<sequence>MFGLAAAAPATLTLDTTRATPLPPTVIGGFNYGNWMPVVEAQKDLRSVAPTLLRFPGGNVGDENDLTAANFVPLKSNLELLTTGPKPPALMVQTRVFGGKPGAKNAPEDAAQAARDAQAQQLQVAYWEIGNEPDLYSVNRGDASWTPERYCDTFRAQRQAILKVDPGAKFAGPAVSNTGDGAVNFLSRFVKNCGDIVDLLTWHEYPTDGTRSDAEALSSVSVIDRDVKRFRALLDSQESNPLGYTRHTPLGVTEYSLSYVSARPRHLSDQVGALWAAEATARLAEQGVSVAAYFALQATGAHGLVDLAGIPRPTLYAFQQLRHLTGEGRPLTSDDPALWLHAAQEGALLTVLATNTATEAHPLSTALPGYQLIGGKTFTEKTVEEEDDMVRLPLGATLDLPARSLTRLVYKRQ</sequence>
<comment type="similarity">
    <text evidence="1">Belongs to the glycosyl hydrolase 39 family.</text>
</comment>
<evidence type="ECO:0000256" key="1">
    <source>
        <dbReference type="ARBA" id="ARBA00008875"/>
    </source>
</evidence>
<keyword evidence="3" id="KW-0326">Glycosidase</keyword>
<organism evidence="5 6">
    <name type="scientific">Deinococcus irradiatisoli</name>
    <dbReference type="NCBI Taxonomy" id="2202254"/>
    <lineage>
        <taxon>Bacteria</taxon>
        <taxon>Thermotogati</taxon>
        <taxon>Deinococcota</taxon>
        <taxon>Deinococci</taxon>
        <taxon>Deinococcales</taxon>
        <taxon>Deinococcaceae</taxon>
        <taxon>Deinococcus</taxon>
    </lineage>
</organism>
<dbReference type="InterPro" id="IPR017853">
    <property type="entry name" value="GH"/>
</dbReference>
<evidence type="ECO:0000256" key="3">
    <source>
        <dbReference type="ARBA" id="ARBA00023295"/>
    </source>
</evidence>
<evidence type="ECO:0000313" key="6">
    <source>
        <dbReference type="Proteomes" id="UP000245368"/>
    </source>
</evidence>
<evidence type="ECO:0000259" key="4">
    <source>
        <dbReference type="Pfam" id="PF01229"/>
    </source>
</evidence>
<evidence type="ECO:0000256" key="2">
    <source>
        <dbReference type="ARBA" id="ARBA00022801"/>
    </source>
</evidence>
<accession>A0A2Z3JI52</accession>
<name>A0A2Z3JI52_9DEIO</name>
<dbReference type="OrthoDB" id="9776971at2"/>
<keyword evidence="6" id="KW-1185">Reference proteome</keyword>
<dbReference type="GO" id="GO:0016798">
    <property type="term" value="F:hydrolase activity, acting on glycosyl bonds"/>
    <property type="evidence" value="ECO:0007669"/>
    <property type="project" value="UniProtKB-KW"/>
</dbReference>
<gene>
    <name evidence="5" type="ORF">DKM44_13685</name>
</gene>
<reference evidence="5 6" key="1">
    <citation type="submission" date="2018-05" db="EMBL/GenBank/DDBJ databases">
        <title>Complete Genome Sequence of Deinococcus sp. strain 17bor-2.</title>
        <authorList>
            <person name="Srinivasan S."/>
        </authorList>
    </citation>
    <scope>NUCLEOTIDE SEQUENCE [LARGE SCALE GENOMIC DNA]</scope>
    <source>
        <strain evidence="5 6">17bor-2</strain>
    </source>
</reference>
<dbReference type="Pfam" id="PF01229">
    <property type="entry name" value="Glyco_hydro_39"/>
    <property type="match status" value="1"/>
</dbReference>
<dbReference type="InterPro" id="IPR049166">
    <property type="entry name" value="GH39_cat"/>
</dbReference>
<evidence type="ECO:0000313" key="5">
    <source>
        <dbReference type="EMBL" id="AWN24692.1"/>
    </source>
</evidence>
<dbReference type="AlphaFoldDB" id="A0A2Z3JI52"/>
<keyword evidence="2" id="KW-0378">Hydrolase</keyword>
<dbReference type="Proteomes" id="UP000245368">
    <property type="component" value="Chromosome"/>
</dbReference>
<dbReference type="EMBL" id="CP029494">
    <property type="protein sequence ID" value="AWN24692.1"/>
    <property type="molecule type" value="Genomic_DNA"/>
</dbReference>
<feature type="domain" description="Glycosyl hydrolases family 39 N-terminal catalytic" evidence="4">
    <location>
        <begin position="127"/>
        <end position="327"/>
    </location>
</feature>
<protein>
    <recommendedName>
        <fullName evidence="4">Glycosyl hydrolases family 39 N-terminal catalytic domain-containing protein</fullName>
    </recommendedName>
</protein>
<proteinExistence type="inferred from homology"/>